<evidence type="ECO:0000313" key="2">
    <source>
        <dbReference type="EMBL" id="VFK71725.1"/>
    </source>
</evidence>
<sequence>MATQQLIQGDVCGPVEIRIEGFEPVCSEVLFLEMESIDGAYEPLLGYIVLEQAQAAVDMSEHRLVHVRKVDLKQCKTDTMPLY</sequence>
<name>A0A451AEB1_9GAMM</name>
<accession>A0A451AEB1</accession>
<dbReference type="EMBL" id="CAADFZ010000045">
    <property type="protein sequence ID" value="VFK64358.1"/>
    <property type="molecule type" value="Genomic_DNA"/>
</dbReference>
<reference evidence="1" key="1">
    <citation type="submission" date="2019-02" db="EMBL/GenBank/DDBJ databases">
        <authorList>
            <person name="Gruber-Vodicka R. H."/>
            <person name="Seah K. B. B."/>
        </authorList>
    </citation>
    <scope>NUCLEOTIDE SEQUENCE</scope>
    <source>
        <strain evidence="2">BECK_BY19</strain>
        <strain evidence="1">BECK_BY8</strain>
    </source>
</reference>
<dbReference type="EMBL" id="CAADGD010000080">
    <property type="protein sequence ID" value="VFK71725.1"/>
    <property type="molecule type" value="Genomic_DNA"/>
</dbReference>
<protein>
    <submittedName>
        <fullName evidence="1">Uncharacterized protein</fullName>
    </submittedName>
</protein>
<proteinExistence type="predicted"/>
<dbReference type="AlphaFoldDB" id="A0A451AEB1"/>
<evidence type="ECO:0000313" key="1">
    <source>
        <dbReference type="EMBL" id="VFK64358.1"/>
    </source>
</evidence>
<organism evidence="1">
    <name type="scientific">Candidatus Kentrum sp. UNK</name>
    <dbReference type="NCBI Taxonomy" id="2126344"/>
    <lineage>
        <taxon>Bacteria</taxon>
        <taxon>Pseudomonadati</taxon>
        <taxon>Pseudomonadota</taxon>
        <taxon>Gammaproteobacteria</taxon>
        <taxon>Candidatus Kentrum</taxon>
    </lineage>
</organism>
<gene>
    <name evidence="1" type="ORF">BECKUNK1418G_GA0071005_10459</name>
    <name evidence="2" type="ORF">BECKUNK1418H_GA0071006_10804</name>
</gene>